<proteinExistence type="predicted"/>
<dbReference type="SUPFAM" id="SSF54913">
    <property type="entry name" value="GlnB-like"/>
    <property type="match status" value="1"/>
</dbReference>
<accession>A0A3E0IDF0</accession>
<keyword evidence="3" id="KW-1185">Reference proteome</keyword>
<dbReference type="Proteomes" id="UP000256884">
    <property type="component" value="Unassembled WGS sequence"/>
</dbReference>
<feature type="domain" description="DUF2007" evidence="1">
    <location>
        <begin position="12"/>
        <end position="71"/>
    </location>
</feature>
<evidence type="ECO:0000259" key="1">
    <source>
        <dbReference type="Pfam" id="PF09413"/>
    </source>
</evidence>
<evidence type="ECO:0000313" key="2">
    <source>
        <dbReference type="EMBL" id="REH56588.1"/>
    </source>
</evidence>
<organism evidence="2 3">
    <name type="scientific">Tenacibaculum gallaicum</name>
    <dbReference type="NCBI Taxonomy" id="561505"/>
    <lineage>
        <taxon>Bacteria</taxon>
        <taxon>Pseudomonadati</taxon>
        <taxon>Bacteroidota</taxon>
        <taxon>Flavobacteriia</taxon>
        <taxon>Flavobacteriales</taxon>
        <taxon>Flavobacteriaceae</taxon>
        <taxon>Tenacibaculum</taxon>
    </lineage>
</organism>
<dbReference type="RefSeq" id="WP_115899881.1">
    <property type="nucleotide sequence ID" value="NZ_QUNS01000001.1"/>
</dbReference>
<dbReference type="Pfam" id="PF09413">
    <property type="entry name" value="DUF2007"/>
    <property type="match status" value="1"/>
</dbReference>
<dbReference type="EMBL" id="QUNS01000001">
    <property type="protein sequence ID" value="REH56588.1"/>
    <property type="molecule type" value="Genomic_DNA"/>
</dbReference>
<protein>
    <submittedName>
        <fullName evidence="2">Putative signal transducing protein</fullName>
    </submittedName>
</protein>
<dbReference type="InterPro" id="IPR018551">
    <property type="entry name" value="DUF2007"/>
</dbReference>
<sequence length="126" mass="14462">MQDNYTILAVFEYSTEAQVVKAKLDSENIKTMLMDEKTIDSDPLISQAIGGVKLLVHNNDLEKAATIYNEIREYTKDENGNNTHCPKCNSTKILVADLQRKNIFFMLFPFFESKKLICNDCKTIFK</sequence>
<dbReference type="OrthoDB" id="8480302at2"/>
<name>A0A3E0IDF0_9FLAO</name>
<dbReference type="AlphaFoldDB" id="A0A3E0IDF0"/>
<evidence type="ECO:0000313" key="3">
    <source>
        <dbReference type="Proteomes" id="UP000256884"/>
    </source>
</evidence>
<gene>
    <name evidence="2" type="ORF">C7448_101628</name>
</gene>
<reference evidence="2 3" key="1">
    <citation type="submission" date="2018-08" db="EMBL/GenBank/DDBJ databases">
        <title>Genomic Encyclopedia of Type Strains, Phase IV (KMG-IV): sequencing the most valuable type-strain genomes for metagenomic binning, comparative biology and taxonomic classification.</title>
        <authorList>
            <person name="Goeker M."/>
        </authorList>
    </citation>
    <scope>NUCLEOTIDE SEQUENCE [LARGE SCALE GENOMIC DNA]</scope>
    <source>
        <strain evidence="2 3">DSM 18841</strain>
    </source>
</reference>
<dbReference type="InterPro" id="IPR011322">
    <property type="entry name" value="N-reg_PII-like_a/b"/>
</dbReference>
<comment type="caution">
    <text evidence="2">The sequence shown here is derived from an EMBL/GenBank/DDBJ whole genome shotgun (WGS) entry which is preliminary data.</text>
</comment>